<keyword evidence="3" id="KW-1185">Reference proteome</keyword>
<dbReference type="PROSITE" id="PS51269">
    <property type="entry name" value="COMM"/>
    <property type="match status" value="1"/>
</dbReference>
<proteinExistence type="predicted"/>
<name>A0ABN7AFF7_9HEMI</name>
<protein>
    <submittedName>
        <fullName evidence="2">HCaRG protein</fullName>
    </submittedName>
</protein>
<evidence type="ECO:0000313" key="3">
    <source>
        <dbReference type="Proteomes" id="UP001307889"/>
    </source>
</evidence>
<gene>
    <name evidence="2" type="ORF">NTJ_03811</name>
</gene>
<evidence type="ECO:0000259" key="1">
    <source>
        <dbReference type="PROSITE" id="PS51269"/>
    </source>
</evidence>
<reference evidence="2 3" key="1">
    <citation type="submission" date="2023-09" db="EMBL/GenBank/DDBJ databases">
        <title>Nesidiocoris tenuis whole genome shotgun sequence.</title>
        <authorList>
            <person name="Shibata T."/>
            <person name="Shimoda M."/>
            <person name="Kobayashi T."/>
            <person name="Uehara T."/>
        </authorList>
    </citation>
    <scope>NUCLEOTIDE SEQUENCE [LARGE SCALE GENOMIC DNA]</scope>
    <source>
        <strain evidence="2 3">Japan</strain>
    </source>
</reference>
<sequence>MLEDDSGVSRATVVDIDWQVGVVAASSVPDMKGKTYLQLKLFLEKDFESLEPLLTELDIAMFYKFFHALKRATVALDEIL</sequence>
<dbReference type="EMBL" id="AP028910">
    <property type="protein sequence ID" value="BES91003.1"/>
    <property type="molecule type" value="Genomic_DNA"/>
</dbReference>
<dbReference type="Proteomes" id="UP001307889">
    <property type="component" value="Chromosome 2"/>
</dbReference>
<dbReference type="Pfam" id="PF07258">
    <property type="entry name" value="COMM_domain"/>
    <property type="match status" value="1"/>
</dbReference>
<evidence type="ECO:0000313" key="2">
    <source>
        <dbReference type="EMBL" id="BES91003.1"/>
    </source>
</evidence>
<organism evidence="2 3">
    <name type="scientific">Nesidiocoris tenuis</name>
    <dbReference type="NCBI Taxonomy" id="355587"/>
    <lineage>
        <taxon>Eukaryota</taxon>
        <taxon>Metazoa</taxon>
        <taxon>Ecdysozoa</taxon>
        <taxon>Arthropoda</taxon>
        <taxon>Hexapoda</taxon>
        <taxon>Insecta</taxon>
        <taxon>Pterygota</taxon>
        <taxon>Neoptera</taxon>
        <taxon>Paraneoptera</taxon>
        <taxon>Hemiptera</taxon>
        <taxon>Heteroptera</taxon>
        <taxon>Panheteroptera</taxon>
        <taxon>Cimicomorpha</taxon>
        <taxon>Miridae</taxon>
        <taxon>Dicyphina</taxon>
        <taxon>Nesidiocoris</taxon>
    </lineage>
</organism>
<dbReference type="InterPro" id="IPR017920">
    <property type="entry name" value="COMM"/>
</dbReference>
<accession>A0ABN7AFF7</accession>
<feature type="domain" description="COMM" evidence="1">
    <location>
        <begin position="12"/>
        <end position="80"/>
    </location>
</feature>